<dbReference type="EMBL" id="AJJH01000149">
    <property type="protein sequence ID" value="EID75861.1"/>
    <property type="molecule type" value="Genomic_DNA"/>
</dbReference>
<dbReference type="PATRIC" id="fig|1165867.3.peg.5610"/>
<evidence type="ECO:0000313" key="1">
    <source>
        <dbReference type="EMBL" id="EID75861.1"/>
    </source>
</evidence>
<dbReference type="RefSeq" id="WP_007299892.1">
    <property type="nucleotide sequence ID" value="NZ_AJJH01000149.1"/>
</dbReference>
<comment type="caution">
    <text evidence="1">The sequence shown here is derived from an EMBL/GenBank/DDBJ whole genome shotgun (WGS) entry which is preliminary data.</text>
</comment>
<sequence>MSFGVMADDSDAAQPRILLDQVDAEIDVIAARIETVDALAERARRAYRLTDRLRAELYEVHRLVDAIVFRFREVMTRDASALD</sequence>
<organism evidence="1 2">
    <name type="scientific">Rhodococcus opacus RKJ300 = JCM 13270</name>
    <dbReference type="NCBI Taxonomy" id="1165867"/>
    <lineage>
        <taxon>Bacteria</taxon>
        <taxon>Bacillati</taxon>
        <taxon>Actinomycetota</taxon>
        <taxon>Actinomycetes</taxon>
        <taxon>Mycobacteriales</taxon>
        <taxon>Nocardiaceae</taxon>
        <taxon>Rhodococcus</taxon>
    </lineage>
</organism>
<evidence type="ECO:0000313" key="2">
    <source>
        <dbReference type="Proteomes" id="UP000006447"/>
    </source>
</evidence>
<dbReference type="AlphaFoldDB" id="I0WHJ5"/>
<proteinExistence type="predicted"/>
<dbReference type="Proteomes" id="UP000006447">
    <property type="component" value="Unassembled WGS sequence"/>
</dbReference>
<accession>I0WHJ5</accession>
<gene>
    <name evidence="1" type="ORF">W59_27406</name>
</gene>
<reference evidence="1 2" key="1">
    <citation type="journal article" date="2012" name="J. Bacteriol.">
        <title>Draft genome sequence of the nitrophenol-degrading actinomycete Rhodococcus imtechensis RKJ300.</title>
        <authorList>
            <person name="Vikram S."/>
            <person name="Kumar S."/>
            <person name="Subramanian S."/>
            <person name="Raghava G.P."/>
        </authorList>
    </citation>
    <scope>NUCLEOTIDE SEQUENCE [LARGE SCALE GENOMIC DNA]</scope>
    <source>
        <strain evidence="1 2">RKJ300</strain>
    </source>
</reference>
<protein>
    <submittedName>
        <fullName evidence="1">Uncharacterized protein</fullName>
    </submittedName>
</protein>
<name>I0WHJ5_RHOOP</name>